<sequence length="341" mass="36069">MTDRLWHAGDAAELGAVAAVVRAWAPAAADSPLYLLYATRIADDPELLATVARIRSTPPLNVLFAAAQLLLAPDDALAAWYPRLGGGRAAHDGDPYGEFRRFVLDRHEEILAIAHARTTQTNEVGRCAALMPVVAAEVASRGRGAVHAVDVGAAAGLNLLMDRVAYDYGTARLGEGPLTLPGDRRGGPPVPTRVPTVASRTGVDLAPVALDHPENVAWLEALVWPEQTARLDRLRAAVALRGETEVRMIAGDAAEVLSPTLAGLPPGPTVVWHTVALYQAPAGVREAIDDAVEEAARTRPVVRIGMEPRGDGITEVRVGPRYATAETVALAHAHGAWYDAP</sequence>
<dbReference type="RefSeq" id="WP_301160916.1">
    <property type="nucleotide sequence ID" value="NZ_JAUHQB010000010.1"/>
</dbReference>
<reference evidence="1 2" key="1">
    <citation type="submission" date="2023-06" db="EMBL/GenBank/DDBJ databases">
        <title>SYSU T0a273.</title>
        <authorList>
            <person name="Gao L."/>
            <person name="Fang B.-Z."/>
            <person name="Li W.-J."/>
        </authorList>
    </citation>
    <scope>NUCLEOTIDE SEQUENCE [LARGE SCALE GENOMIC DNA]</scope>
    <source>
        <strain evidence="1 2">SYSU T0a273</strain>
    </source>
</reference>
<organism evidence="1 2">
    <name type="scientific">Demequina lignilytica</name>
    <dbReference type="NCBI Taxonomy" id="3051663"/>
    <lineage>
        <taxon>Bacteria</taxon>
        <taxon>Bacillati</taxon>
        <taxon>Actinomycetota</taxon>
        <taxon>Actinomycetes</taxon>
        <taxon>Micrococcales</taxon>
        <taxon>Demequinaceae</taxon>
        <taxon>Demequina</taxon>
    </lineage>
</organism>
<name>A0AB35MKH8_9MICO</name>
<dbReference type="InterPro" id="IPR011200">
    <property type="entry name" value="UCP012608"/>
</dbReference>
<dbReference type="Pfam" id="PF10094">
    <property type="entry name" value="DUF2332"/>
    <property type="match status" value="1"/>
</dbReference>
<protein>
    <submittedName>
        <fullName evidence="1">DUF2332 domain-containing protein</fullName>
    </submittedName>
</protein>
<dbReference type="AlphaFoldDB" id="A0AB35MKH8"/>
<proteinExistence type="predicted"/>
<evidence type="ECO:0000313" key="2">
    <source>
        <dbReference type="Proteomes" id="UP001172756"/>
    </source>
</evidence>
<accession>A0AB35MKH8</accession>
<evidence type="ECO:0000313" key="1">
    <source>
        <dbReference type="EMBL" id="MDN4484302.1"/>
    </source>
</evidence>
<gene>
    <name evidence="1" type="ORF">QQ002_12190</name>
</gene>
<dbReference type="Proteomes" id="UP001172756">
    <property type="component" value="Unassembled WGS sequence"/>
</dbReference>
<comment type="caution">
    <text evidence="1">The sequence shown here is derived from an EMBL/GenBank/DDBJ whole genome shotgun (WGS) entry which is preliminary data.</text>
</comment>
<dbReference type="EMBL" id="JAUHQB010000010">
    <property type="protein sequence ID" value="MDN4484302.1"/>
    <property type="molecule type" value="Genomic_DNA"/>
</dbReference>